<dbReference type="RefSeq" id="WP_057891561.1">
    <property type="nucleotide sequence ID" value="NZ_AZFV01000007.1"/>
</dbReference>
<comment type="caution">
    <text evidence="3">The sequence shown here is derived from an EMBL/GenBank/DDBJ whole genome shotgun (WGS) entry which is preliminary data.</text>
</comment>
<dbReference type="STRING" id="1423774.FD31_GL002471"/>
<dbReference type="Gene3D" id="2.60.40.740">
    <property type="match status" value="1"/>
</dbReference>
<dbReference type="PATRIC" id="fig|1423774.3.peg.2567"/>
<keyword evidence="4" id="KW-1185">Reference proteome</keyword>
<dbReference type="InterPro" id="IPR001434">
    <property type="entry name" value="OmcB-like_DUF11"/>
</dbReference>
<name>A0A0R1WIZ0_9LACO</name>
<organism evidence="3 4">
    <name type="scientific">Companilactobacillus nantensis DSM 16982</name>
    <dbReference type="NCBI Taxonomy" id="1423774"/>
    <lineage>
        <taxon>Bacteria</taxon>
        <taxon>Bacillati</taxon>
        <taxon>Bacillota</taxon>
        <taxon>Bacilli</taxon>
        <taxon>Lactobacillales</taxon>
        <taxon>Lactobacillaceae</taxon>
        <taxon>Companilactobacillus</taxon>
    </lineage>
</organism>
<dbReference type="InterPro" id="IPR026466">
    <property type="entry name" value="Fim_isopep_form_D2_dom"/>
</dbReference>
<evidence type="ECO:0000313" key="3">
    <source>
        <dbReference type="EMBL" id="KRM17711.1"/>
    </source>
</evidence>
<proteinExistence type="predicted"/>
<feature type="region of interest" description="Disordered" evidence="1">
    <location>
        <begin position="434"/>
        <end position="453"/>
    </location>
</feature>
<dbReference type="EMBL" id="AZFV01000007">
    <property type="protein sequence ID" value="KRM17711.1"/>
    <property type="molecule type" value="Genomic_DNA"/>
</dbReference>
<sequence length="822" mass="90528">MKFKVTSILFIISFFTALLSFICFTDTITAAIGRYDFDDGISTWYYPSNIINHVGELPIKENLKLGYAFGLAQDTSGKVTTGGDDTIEKNSISSGDLSSYSKMNVFLNDNNNYISAIFQNGYFGAGNKEGVSQTSPDFMIAPSTSNTFKGITSSAFSILGNPESINGTGNTGLSSKKFFMGKDKKGNPAYKIMGYFNRKNNSGFKNGDYNFEVELLLRASPKYSAMVQRELYVKNLDNKPAEFVTLFGEDTKIGESTYGNDSVVVKDLGNKEGIYIEDLNNDKYYRLMVTNQTVDGFDSYNGQARVSNWASGLTNGLVTGSGAEIHNNSKGTPLTGAVDSAYILKWNSKTLAPNKIAHFSSAIGVNKKSYSIPTPSKTYINETRQDGTNRIGDKLKFTLQLTNNGYDSRWNAQEIIDHIPEGLEIDSSSITQSSDSFLNSQSSPTDYDPTTRTLTVPTPYKLTDGKSETVTFEATLTSDALQNLDLDSNFTNTAYFLGSDAEVSSNMTDTFQASTSFPVSTSGFKYTFQTKIKNITNHEDYRESTNAKIGDRIGYQTIYRVEPDSRFDLVTADNLDDKLPDGLLLDPKSIKTQGVNGKWYVQDWGIHTGTVNTIKPGQQITTQFEVNVSSSAIGTLANNAFITNVETNEPFDSNKKNTTYAEQVAKAAILNIRNMNGFISTPKNIDFGSTHMYGNPITLNNIYTDGNLIVSHPDNSNFKVNVFYDNDNQHNHMVNSNGATIPTNDSNLLFIKQRNNSFEDIGTWQPILPGGTPIQTASFKGNQQSLNLTKYVGINDWRIKLAANTPSGLYKGTLTWGLTESV</sequence>
<evidence type="ECO:0000256" key="1">
    <source>
        <dbReference type="SAM" id="MobiDB-lite"/>
    </source>
</evidence>
<dbReference type="AlphaFoldDB" id="A0A0R1WIZ0"/>
<feature type="compositionally biased region" description="Polar residues" evidence="1">
    <location>
        <begin position="444"/>
        <end position="453"/>
    </location>
</feature>
<dbReference type="NCBIfam" id="TIGR04226">
    <property type="entry name" value="RrgB_K2N_iso_D2"/>
    <property type="match status" value="1"/>
</dbReference>
<evidence type="ECO:0000313" key="4">
    <source>
        <dbReference type="Proteomes" id="UP000051302"/>
    </source>
</evidence>
<accession>A0A0R1WIZ0</accession>
<feature type="domain" description="DUF11" evidence="2">
    <location>
        <begin position="380"/>
        <end position="501"/>
    </location>
</feature>
<feature type="compositionally biased region" description="Low complexity" evidence="1">
    <location>
        <begin position="434"/>
        <end position="443"/>
    </location>
</feature>
<reference evidence="3 4" key="1">
    <citation type="journal article" date="2015" name="Genome Announc.">
        <title>Expanding the biotechnology potential of lactobacilli through comparative genomics of 213 strains and associated genera.</title>
        <authorList>
            <person name="Sun Z."/>
            <person name="Harris H.M."/>
            <person name="McCann A."/>
            <person name="Guo C."/>
            <person name="Argimon S."/>
            <person name="Zhang W."/>
            <person name="Yang X."/>
            <person name="Jeffery I.B."/>
            <person name="Cooney J.C."/>
            <person name="Kagawa T.F."/>
            <person name="Liu W."/>
            <person name="Song Y."/>
            <person name="Salvetti E."/>
            <person name="Wrobel A."/>
            <person name="Rasinkangas P."/>
            <person name="Parkhill J."/>
            <person name="Rea M.C."/>
            <person name="O'Sullivan O."/>
            <person name="Ritari J."/>
            <person name="Douillard F.P."/>
            <person name="Paul Ross R."/>
            <person name="Yang R."/>
            <person name="Briner A.E."/>
            <person name="Felis G.E."/>
            <person name="de Vos W.M."/>
            <person name="Barrangou R."/>
            <person name="Klaenhammer T.R."/>
            <person name="Caufield P.W."/>
            <person name="Cui Y."/>
            <person name="Zhang H."/>
            <person name="O'Toole P.W."/>
        </authorList>
    </citation>
    <scope>NUCLEOTIDE SEQUENCE [LARGE SCALE GENOMIC DNA]</scope>
    <source>
        <strain evidence="3 4">DSM 16982</strain>
    </source>
</reference>
<protein>
    <submittedName>
        <fullName evidence="3">Cell surface protein</fullName>
    </submittedName>
</protein>
<dbReference type="Pfam" id="PF01345">
    <property type="entry name" value="DUF11"/>
    <property type="match status" value="1"/>
</dbReference>
<dbReference type="Proteomes" id="UP000051302">
    <property type="component" value="Unassembled WGS sequence"/>
</dbReference>
<evidence type="ECO:0000259" key="2">
    <source>
        <dbReference type="Pfam" id="PF01345"/>
    </source>
</evidence>
<gene>
    <name evidence="3" type="ORF">FD31_GL002471</name>
</gene>